<gene>
    <name evidence="1" type="ORF">VFPPC_17119</name>
</gene>
<keyword evidence="2" id="KW-1185">Reference proteome</keyword>
<dbReference type="KEGG" id="pchm:VFPPC_17119"/>
<reference evidence="1 2" key="1">
    <citation type="journal article" date="2016" name="PLoS Pathog.">
        <title>Biosynthesis of antibiotic leucinostatins in bio-control fungus Purpureocillium lilacinum and their inhibition on phytophthora revealed by genome mining.</title>
        <authorList>
            <person name="Wang G."/>
            <person name="Liu Z."/>
            <person name="Lin R."/>
            <person name="Li E."/>
            <person name="Mao Z."/>
            <person name="Ling J."/>
            <person name="Yang Y."/>
            <person name="Yin W.B."/>
            <person name="Xie B."/>
        </authorList>
    </citation>
    <scope>NUCLEOTIDE SEQUENCE [LARGE SCALE GENOMIC DNA]</scope>
    <source>
        <strain evidence="1">170</strain>
    </source>
</reference>
<dbReference type="AlphaFoldDB" id="A0A179EX09"/>
<name>A0A179EX09_METCM</name>
<dbReference type="EMBL" id="LSBJ02000020">
    <property type="protein sequence ID" value="OAQ57682.1"/>
    <property type="molecule type" value="Genomic_DNA"/>
</dbReference>
<dbReference type="Proteomes" id="UP000078397">
    <property type="component" value="Unassembled WGS sequence"/>
</dbReference>
<comment type="caution">
    <text evidence="1">The sequence shown here is derived from an EMBL/GenBank/DDBJ whole genome shotgun (WGS) entry which is preliminary data.</text>
</comment>
<dbReference type="RefSeq" id="XP_018135978.1">
    <property type="nucleotide sequence ID" value="XM_018294868.1"/>
</dbReference>
<sequence>MTGGFNFSQCRWWVSNSPALRCINHRPPDGQIPCAQPIRGWSTVGQKQASEKSILCLKPLSSTSMQVDKQFLLPNDILLMRVGRAVAQTLHQIITAPTRRDTTTITASSFIALLALYLPEPIDLAASGCQVTTSRGGGPGAWNKQHSQWASALGQALTTVSAHRQPVLTDRTGRNLDTAFALQSELLMVWLFTLQLAFASSTCSSTECLTHNRTASHLQMSAVTVGSCDLISLIFASSSKICDPVTSIRDPGKNSDSCTPRCAALGGIYHDAYPIYMS</sequence>
<proteinExistence type="predicted"/>
<accession>A0A179EX09</accession>
<protein>
    <submittedName>
        <fullName evidence="1">Uncharacterized protein</fullName>
    </submittedName>
</protein>
<evidence type="ECO:0000313" key="2">
    <source>
        <dbReference type="Proteomes" id="UP000078397"/>
    </source>
</evidence>
<dbReference type="GeneID" id="28858862"/>
<evidence type="ECO:0000313" key="1">
    <source>
        <dbReference type="EMBL" id="OAQ57682.1"/>
    </source>
</evidence>
<organism evidence="1 2">
    <name type="scientific">Pochonia chlamydosporia 170</name>
    <dbReference type="NCBI Taxonomy" id="1380566"/>
    <lineage>
        <taxon>Eukaryota</taxon>
        <taxon>Fungi</taxon>
        <taxon>Dikarya</taxon>
        <taxon>Ascomycota</taxon>
        <taxon>Pezizomycotina</taxon>
        <taxon>Sordariomycetes</taxon>
        <taxon>Hypocreomycetidae</taxon>
        <taxon>Hypocreales</taxon>
        <taxon>Clavicipitaceae</taxon>
        <taxon>Pochonia</taxon>
    </lineage>
</organism>